<dbReference type="PANTHER" id="PTHR21683:SF2">
    <property type="entry name" value="COILED-COIL DOMAIN-CONTAINING PROTEIN 42 LIKE-2-LIKE"/>
    <property type="match status" value="1"/>
</dbReference>
<evidence type="ECO:0000256" key="1">
    <source>
        <dbReference type="SAM" id="Coils"/>
    </source>
</evidence>
<evidence type="ECO:0000313" key="3">
    <source>
        <dbReference type="Proteomes" id="UP001311232"/>
    </source>
</evidence>
<dbReference type="InterPro" id="IPR051147">
    <property type="entry name" value="CFAP_domain-containing"/>
</dbReference>
<dbReference type="Proteomes" id="UP001311232">
    <property type="component" value="Unassembled WGS sequence"/>
</dbReference>
<feature type="coiled-coil region" evidence="1">
    <location>
        <begin position="172"/>
        <end position="224"/>
    </location>
</feature>
<accession>A0AAV9RVH1</accession>
<dbReference type="PANTHER" id="PTHR21683">
    <property type="entry name" value="COILED-COIL DOMAIN-CONTAINING PROTEIN 42 LIKE-2-LIKE-RELATED"/>
    <property type="match status" value="1"/>
</dbReference>
<dbReference type="EMBL" id="JAHHUM010001263">
    <property type="protein sequence ID" value="KAK5613049.1"/>
    <property type="molecule type" value="Genomic_DNA"/>
</dbReference>
<reference evidence="2 3" key="1">
    <citation type="submission" date="2021-06" db="EMBL/GenBank/DDBJ databases">
        <authorList>
            <person name="Palmer J.M."/>
        </authorList>
    </citation>
    <scope>NUCLEOTIDE SEQUENCE [LARGE SCALE GENOMIC DNA]</scope>
    <source>
        <strain evidence="2 3">MEX-2019</strain>
        <tissue evidence="2">Muscle</tissue>
    </source>
</reference>
<gene>
    <name evidence="2" type="ORF">CRENBAI_002568</name>
</gene>
<protein>
    <recommendedName>
        <fullName evidence="4">DUF4200 domain-containing protein</fullName>
    </recommendedName>
</protein>
<proteinExistence type="predicted"/>
<evidence type="ECO:0008006" key="4">
    <source>
        <dbReference type="Google" id="ProtNLM"/>
    </source>
</evidence>
<keyword evidence="1" id="KW-0175">Coiled coil</keyword>
<comment type="caution">
    <text evidence="2">The sequence shown here is derived from an EMBL/GenBank/DDBJ whole genome shotgun (WGS) entry which is preliminary data.</text>
</comment>
<feature type="coiled-coil region" evidence="1">
    <location>
        <begin position="26"/>
        <end position="128"/>
    </location>
</feature>
<name>A0AAV9RVH1_9TELE</name>
<organism evidence="2 3">
    <name type="scientific">Crenichthys baileyi</name>
    <name type="common">White River springfish</name>
    <dbReference type="NCBI Taxonomy" id="28760"/>
    <lineage>
        <taxon>Eukaryota</taxon>
        <taxon>Metazoa</taxon>
        <taxon>Chordata</taxon>
        <taxon>Craniata</taxon>
        <taxon>Vertebrata</taxon>
        <taxon>Euteleostomi</taxon>
        <taxon>Actinopterygii</taxon>
        <taxon>Neopterygii</taxon>
        <taxon>Teleostei</taxon>
        <taxon>Neoteleostei</taxon>
        <taxon>Acanthomorphata</taxon>
        <taxon>Ovalentaria</taxon>
        <taxon>Atherinomorphae</taxon>
        <taxon>Cyprinodontiformes</taxon>
        <taxon>Goodeidae</taxon>
        <taxon>Crenichthys</taxon>
    </lineage>
</organism>
<evidence type="ECO:0000313" key="2">
    <source>
        <dbReference type="EMBL" id="KAK5613049.1"/>
    </source>
</evidence>
<dbReference type="AlphaFoldDB" id="A0AAV9RVH1"/>
<sequence>MFSKMSCDRPICPKPTVGDSMSGRDFLSAQIELRQKEREVEQLRKRFQEKKQYLVYLRQRMEELQKTTKEAREQHFKLEMFFKDEETEADREMAEKEMKEALEKEAEIQRLKEECVLLKKRKQEVQLQTLKYSHYKDFMERVLKLTKFDDVDALTGYFESLLHIRDQLYERETHVQEQMEQQKKRLQILKDQHNQLWLHKNNQLSQLQTELEKARSEVLIWEEQWNQIQETAAKKTLDLGKIKMATLNLYETTVGEVGGEGVHINDTETQLEQIKVFILDHTDIVKQYQTYLQREAKENKQKPTQNI</sequence>
<keyword evidence="3" id="KW-1185">Reference proteome</keyword>